<evidence type="ECO:0000313" key="5">
    <source>
        <dbReference type="Proteomes" id="UP000019763"/>
    </source>
</evidence>
<protein>
    <submittedName>
        <fullName evidence="4">60S ribosomal protein L31</fullName>
    </submittedName>
</protein>
<dbReference type="RefSeq" id="XP_011129490.1">
    <property type="nucleotide sequence ID" value="XM_011131188.1"/>
</dbReference>
<dbReference type="GeneID" id="22911612"/>
<sequence length="113" mass="13144">MVKELEPLKIDCTVRLMRGVRCTAPKKHAPRAIRNLKAQAQKVMLTKDVRIDPQLNEAVWTKGVNHLPNKIRVRFNRKRNEDEDATERFYTVVELVECTNFKGLNTEVVNEDN</sequence>
<dbReference type="InterPro" id="IPR020052">
    <property type="entry name" value="Ribosomal_eL31_CS"/>
</dbReference>
<dbReference type="InterPro" id="IPR000054">
    <property type="entry name" value="Ribosomal_eL31"/>
</dbReference>
<dbReference type="VEuPathDB" id="CryptoDB:GNI_041690"/>
<dbReference type="SMART" id="SM01380">
    <property type="entry name" value="Ribosomal_L31e"/>
    <property type="match status" value="1"/>
</dbReference>
<proteinExistence type="inferred from homology"/>
<evidence type="ECO:0000256" key="1">
    <source>
        <dbReference type="ARBA" id="ARBA00010808"/>
    </source>
</evidence>
<dbReference type="OrthoDB" id="9739313at2759"/>
<dbReference type="Proteomes" id="UP000019763">
    <property type="component" value="Unassembled WGS sequence"/>
</dbReference>
<reference evidence="4" key="1">
    <citation type="submission" date="2013-12" db="EMBL/GenBank/DDBJ databases">
        <authorList>
            <person name="Omoto C.K."/>
            <person name="Sibley D."/>
            <person name="Venepally P."/>
            <person name="Hadjithomas M."/>
            <person name="Karamycheva S."/>
            <person name="Brunk B."/>
            <person name="Roos D."/>
            <person name="Caler E."/>
            <person name="Lorenzi H."/>
        </authorList>
    </citation>
    <scope>NUCLEOTIDE SEQUENCE</scope>
</reference>
<evidence type="ECO:0000256" key="3">
    <source>
        <dbReference type="ARBA" id="ARBA00023274"/>
    </source>
</evidence>
<accession>A0A023BA61</accession>
<keyword evidence="2 4" id="KW-0689">Ribosomal protein</keyword>
<dbReference type="PROSITE" id="PS01144">
    <property type="entry name" value="RIBOSOMAL_L31E"/>
    <property type="match status" value="1"/>
</dbReference>
<evidence type="ECO:0000313" key="4">
    <source>
        <dbReference type="EMBL" id="EZG77691.1"/>
    </source>
</evidence>
<dbReference type="PANTHER" id="PTHR10956:SF0">
    <property type="entry name" value="60S RIBOSOMAL PROTEIN L31"/>
    <property type="match status" value="1"/>
</dbReference>
<organism evidence="4 5">
    <name type="scientific">Gregarina niphandrodes</name>
    <name type="common">Septate eugregarine</name>
    <dbReference type="NCBI Taxonomy" id="110365"/>
    <lineage>
        <taxon>Eukaryota</taxon>
        <taxon>Sar</taxon>
        <taxon>Alveolata</taxon>
        <taxon>Apicomplexa</taxon>
        <taxon>Conoidasida</taxon>
        <taxon>Gregarinasina</taxon>
        <taxon>Eugregarinorida</taxon>
        <taxon>Gregarinidae</taxon>
        <taxon>Gregarina</taxon>
    </lineage>
</organism>
<dbReference type="GO" id="GO:0022625">
    <property type="term" value="C:cytosolic large ribosomal subunit"/>
    <property type="evidence" value="ECO:0007669"/>
    <property type="project" value="TreeGrafter"/>
</dbReference>
<keyword evidence="5" id="KW-1185">Reference proteome</keyword>
<evidence type="ECO:0000256" key="2">
    <source>
        <dbReference type="ARBA" id="ARBA00022980"/>
    </source>
</evidence>
<dbReference type="AlphaFoldDB" id="A0A023BA61"/>
<dbReference type="EMBL" id="AFNH02000317">
    <property type="protein sequence ID" value="EZG77691.1"/>
    <property type="molecule type" value="Genomic_DNA"/>
</dbReference>
<dbReference type="FunFam" id="3.10.440.10:FF:000001">
    <property type="entry name" value="60S ribosomal protein L31"/>
    <property type="match status" value="1"/>
</dbReference>
<dbReference type="GO" id="GO:0003735">
    <property type="term" value="F:structural constituent of ribosome"/>
    <property type="evidence" value="ECO:0007669"/>
    <property type="project" value="InterPro"/>
</dbReference>
<name>A0A023BA61_GRENI</name>
<dbReference type="PANTHER" id="PTHR10956">
    <property type="entry name" value="60S RIBOSOMAL PROTEIN L31"/>
    <property type="match status" value="1"/>
</dbReference>
<dbReference type="Pfam" id="PF01198">
    <property type="entry name" value="Ribosomal_L31e"/>
    <property type="match status" value="1"/>
</dbReference>
<comment type="similarity">
    <text evidence="1">Belongs to the eukaryotic ribosomal protein eL31 family.</text>
</comment>
<gene>
    <name evidence="4" type="ORF">GNI_041690</name>
</gene>
<comment type="caution">
    <text evidence="4">The sequence shown here is derived from an EMBL/GenBank/DDBJ whole genome shotgun (WGS) entry which is preliminary data.</text>
</comment>
<dbReference type="InterPro" id="IPR023621">
    <property type="entry name" value="Ribosomal_eL31_dom_sf"/>
</dbReference>
<dbReference type="OMA" id="EVWKQGI"/>
<dbReference type="GO" id="GO:0002181">
    <property type="term" value="P:cytoplasmic translation"/>
    <property type="evidence" value="ECO:0007669"/>
    <property type="project" value="TreeGrafter"/>
</dbReference>
<keyword evidence="3" id="KW-0687">Ribonucleoprotein</keyword>
<dbReference type="eggNOG" id="KOG0893">
    <property type="taxonomic scope" value="Eukaryota"/>
</dbReference>
<dbReference type="SUPFAM" id="SSF54575">
    <property type="entry name" value="Ribosomal protein L31e"/>
    <property type="match status" value="1"/>
</dbReference>
<dbReference type="Gene3D" id="3.10.440.10">
    <property type="match status" value="1"/>
</dbReference>